<accession>A0A7W3P8F4</accession>
<evidence type="ECO:0000259" key="9">
    <source>
        <dbReference type="Pfam" id="PF13091"/>
    </source>
</evidence>
<protein>
    <recommendedName>
        <fullName evidence="3">phospholipase D</fullName>
        <ecNumber evidence="3">3.1.4.4</ecNumber>
    </recommendedName>
</protein>
<evidence type="ECO:0000256" key="7">
    <source>
        <dbReference type="SAM" id="MobiDB-lite"/>
    </source>
</evidence>
<evidence type="ECO:0000313" key="10">
    <source>
        <dbReference type="EMBL" id="MBA8802379.1"/>
    </source>
</evidence>
<sequence length="462" mass="51462">MRRLTAAGVLASSLLLVGTLGSFPSSAAPTATSSTTASVALRQGETTTKPPPAPDHYTPVTGVKVNNPLGDRAHRRTIVTHLLRTINSVPPRAKIRIATWNFRSPDITDALIAAHRRGVSVRVVIDRLNANADNPNPPFERLTNALKHHEHNRSKDMESFTRECVSACRAAGGIAHVKFYLFSRAGKANHVVEYGSFNATDLATYAQWNDLYTVRNKKEMYNEFNGVFNQMRKDQNVDQPFLSYHHGRFTSYFYPYKGKGTKYANGTTKDPLLVELNKMVCKGATNGTGTNGFTKLRFAQTSMHGERGKAIAERIRQMWQRGCDIKMVYAVFGNEVLSILRHTTRGPVPIRQIAQDFDEDGVYDRYLHMKTLAVSGVYDGNTSANVVWNGSANYTGVALASDEVVMRIFDPKVRATYSQWFDYLFANPPKFSNNPGQPESVRLAFKRAIANGVDPYAKMQLD</sequence>
<dbReference type="InterPro" id="IPR051406">
    <property type="entry name" value="PLD_domain"/>
</dbReference>
<keyword evidence="6" id="KW-0443">Lipid metabolism</keyword>
<dbReference type="EC" id="3.1.4.4" evidence="3"/>
<evidence type="ECO:0000256" key="2">
    <source>
        <dbReference type="ARBA" id="ARBA00008664"/>
    </source>
</evidence>
<dbReference type="GO" id="GO:0016042">
    <property type="term" value="P:lipid catabolic process"/>
    <property type="evidence" value="ECO:0007669"/>
    <property type="project" value="UniProtKB-KW"/>
</dbReference>
<dbReference type="Pfam" id="PF13091">
    <property type="entry name" value="PLDc_2"/>
    <property type="match status" value="2"/>
</dbReference>
<dbReference type="Gene3D" id="3.30.870.10">
    <property type="entry name" value="Endonuclease Chain A"/>
    <property type="match status" value="2"/>
</dbReference>
<keyword evidence="5" id="KW-0442">Lipid degradation</keyword>
<name>A0A7W3P8F4_9ACTN</name>
<comment type="caution">
    <text evidence="10">The sequence shown here is derived from an EMBL/GenBank/DDBJ whole genome shotgun (WGS) entry which is preliminary data.</text>
</comment>
<dbReference type="SUPFAM" id="SSF56024">
    <property type="entry name" value="Phospholipase D/nuclease"/>
    <property type="match status" value="2"/>
</dbReference>
<evidence type="ECO:0000256" key="6">
    <source>
        <dbReference type="ARBA" id="ARBA00023098"/>
    </source>
</evidence>
<dbReference type="PANTHER" id="PTHR43856:SF1">
    <property type="entry name" value="MITOCHONDRIAL CARDIOLIPIN HYDROLASE"/>
    <property type="match status" value="1"/>
</dbReference>
<feature type="compositionally biased region" description="Low complexity" evidence="7">
    <location>
        <begin position="25"/>
        <end position="38"/>
    </location>
</feature>
<dbReference type="EMBL" id="JACGXA010000001">
    <property type="protein sequence ID" value="MBA8802379.1"/>
    <property type="molecule type" value="Genomic_DNA"/>
</dbReference>
<dbReference type="GO" id="GO:0004630">
    <property type="term" value="F:phospholipase D activity"/>
    <property type="evidence" value="ECO:0007669"/>
    <property type="project" value="UniProtKB-EC"/>
</dbReference>
<dbReference type="Proteomes" id="UP000580910">
    <property type="component" value="Unassembled WGS sequence"/>
</dbReference>
<organism evidence="10 11">
    <name type="scientific">Nocardioides ginsengisegetis</name>
    <dbReference type="NCBI Taxonomy" id="661491"/>
    <lineage>
        <taxon>Bacteria</taxon>
        <taxon>Bacillati</taxon>
        <taxon>Actinomycetota</taxon>
        <taxon>Actinomycetes</taxon>
        <taxon>Propionibacteriales</taxon>
        <taxon>Nocardioidaceae</taxon>
        <taxon>Nocardioides</taxon>
    </lineage>
</organism>
<keyword evidence="11" id="KW-1185">Reference proteome</keyword>
<feature type="signal peptide" evidence="8">
    <location>
        <begin position="1"/>
        <end position="27"/>
    </location>
</feature>
<feature type="domain" description="Phospholipase D-like" evidence="9">
    <location>
        <begin position="303"/>
        <end position="424"/>
    </location>
</feature>
<dbReference type="RefSeq" id="WP_182536799.1">
    <property type="nucleotide sequence ID" value="NZ_JACGXA010000001.1"/>
</dbReference>
<evidence type="ECO:0000256" key="3">
    <source>
        <dbReference type="ARBA" id="ARBA00012027"/>
    </source>
</evidence>
<keyword evidence="8" id="KW-0732">Signal</keyword>
<dbReference type="AlphaFoldDB" id="A0A7W3P8F4"/>
<evidence type="ECO:0000313" key="11">
    <source>
        <dbReference type="Proteomes" id="UP000580910"/>
    </source>
</evidence>
<evidence type="ECO:0000256" key="4">
    <source>
        <dbReference type="ARBA" id="ARBA00022801"/>
    </source>
</evidence>
<keyword evidence="4" id="KW-0378">Hydrolase</keyword>
<reference evidence="10 11" key="1">
    <citation type="submission" date="2020-07" db="EMBL/GenBank/DDBJ databases">
        <title>Sequencing the genomes of 1000 actinobacteria strains.</title>
        <authorList>
            <person name="Klenk H.-P."/>
        </authorList>
    </citation>
    <scope>NUCLEOTIDE SEQUENCE [LARGE SCALE GENOMIC DNA]</scope>
    <source>
        <strain evidence="10 11">DSM 21349</strain>
    </source>
</reference>
<evidence type="ECO:0000256" key="8">
    <source>
        <dbReference type="SAM" id="SignalP"/>
    </source>
</evidence>
<dbReference type="PANTHER" id="PTHR43856">
    <property type="entry name" value="CARDIOLIPIN HYDROLASE"/>
    <property type="match status" value="1"/>
</dbReference>
<feature type="domain" description="Phospholipase D-like" evidence="9">
    <location>
        <begin position="92"/>
        <end position="231"/>
    </location>
</feature>
<gene>
    <name evidence="10" type="ORF">FB382_000670</name>
</gene>
<dbReference type="InterPro" id="IPR025202">
    <property type="entry name" value="PLD-like_dom"/>
</dbReference>
<evidence type="ECO:0000256" key="1">
    <source>
        <dbReference type="ARBA" id="ARBA00000798"/>
    </source>
</evidence>
<proteinExistence type="inferred from homology"/>
<evidence type="ECO:0000256" key="5">
    <source>
        <dbReference type="ARBA" id="ARBA00022963"/>
    </source>
</evidence>
<comment type="similarity">
    <text evidence="2">Belongs to the phospholipase D family.</text>
</comment>
<feature type="region of interest" description="Disordered" evidence="7">
    <location>
        <begin position="25"/>
        <end position="57"/>
    </location>
</feature>
<comment type="catalytic activity">
    <reaction evidence="1">
        <text>a 1,2-diacyl-sn-glycero-3-phosphocholine + H2O = a 1,2-diacyl-sn-glycero-3-phosphate + choline + H(+)</text>
        <dbReference type="Rhea" id="RHEA:14445"/>
        <dbReference type="ChEBI" id="CHEBI:15354"/>
        <dbReference type="ChEBI" id="CHEBI:15377"/>
        <dbReference type="ChEBI" id="CHEBI:15378"/>
        <dbReference type="ChEBI" id="CHEBI:57643"/>
        <dbReference type="ChEBI" id="CHEBI:58608"/>
        <dbReference type="EC" id="3.1.4.4"/>
    </reaction>
</comment>
<dbReference type="GO" id="GO:0016891">
    <property type="term" value="F:RNA endonuclease activity producing 5'-phosphomonoesters, hydrolytic mechanism"/>
    <property type="evidence" value="ECO:0007669"/>
    <property type="project" value="TreeGrafter"/>
</dbReference>
<feature type="chain" id="PRO_5030526535" description="phospholipase D" evidence="8">
    <location>
        <begin position="28"/>
        <end position="462"/>
    </location>
</feature>